<dbReference type="GO" id="GO:0016301">
    <property type="term" value="F:kinase activity"/>
    <property type="evidence" value="ECO:0007669"/>
    <property type="project" value="UniProtKB-KW"/>
</dbReference>
<proteinExistence type="predicted"/>
<evidence type="ECO:0000256" key="1">
    <source>
        <dbReference type="ARBA" id="ARBA00022679"/>
    </source>
</evidence>
<dbReference type="FunFam" id="1.10.510.10:FF:001307">
    <property type="entry name" value="Protein NSP-INTERACTING KINASE 2"/>
    <property type="match status" value="1"/>
</dbReference>
<dbReference type="AlphaFoldDB" id="A0A1D6NY35"/>
<evidence type="ECO:0000256" key="3">
    <source>
        <dbReference type="ARBA" id="ARBA00022777"/>
    </source>
</evidence>
<keyword evidence="1" id="KW-0808">Transferase</keyword>
<dbReference type="OrthoDB" id="777589at2759"/>
<name>A0A1D6NY35_MAIZE</name>
<keyword evidence="4" id="KW-0067">ATP-binding</keyword>
<dbReference type="ExpressionAtlas" id="A0A1D6NY35">
    <property type="expression patterns" value="baseline"/>
</dbReference>
<dbReference type="GO" id="GO:0005524">
    <property type="term" value="F:ATP binding"/>
    <property type="evidence" value="ECO:0007669"/>
    <property type="project" value="UniProtKB-KW"/>
</dbReference>
<dbReference type="Gene3D" id="1.10.510.10">
    <property type="entry name" value="Transferase(Phosphotransferase) domain 1"/>
    <property type="match status" value="1"/>
</dbReference>
<dbReference type="EMBL" id="CM000785">
    <property type="protein sequence ID" value="AQL02918.1"/>
    <property type="molecule type" value="Genomic_DNA"/>
</dbReference>
<evidence type="ECO:0000313" key="5">
    <source>
        <dbReference type="EMBL" id="AQL02918.1"/>
    </source>
</evidence>
<dbReference type="PANTHER" id="PTHR47973">
    <property type="entry name" value="CYSTEINE-RICH RECEPTOR-LIKE PROTEIN KINASE 3"/>
    <property type="match status" value="1"/>
</dbReference>
<reference evidence="5" key="1">
    <citation type="submission" date="2015-12" db="EMBL/GenBank/DDBJ databases">
        <title>Update maize B73 reference genome by single molecule sequencing technologies.</title>
        <authorList>
            <consortium name="Maize Genome Sequencing Project"/>
            <person name="Ware D."/>
        </authorList>
    </citation>
    <scope>NUCLEOTIDE SEQUENCE</scope>
    <source>
        <tissue evidence="5">Seedling</tissue>
    </source>
</reference>
<dbReference type="InParanoid" id="A0A1D6NY35"/>
<organism evidence="5">
    <name type="scientific">Zea mays</name>
    <name type="common">Maize</name>
    <dbReference type="NCBI Taxonomy" id="4577"/>
    <lineage>
        <taxon>Eukaryota</taxon>
        <taxon>Viridiplantae</taxon>
        <taxon>Streptophyta</taxon>
        <taxon>Embryophyta</taxon>
        <taxon>Tracheophyta</taxon>
        <taxon>Spermatophyta</taxon>
        <taxon>Magnoliopsida</taxon>
        <taxon>Liliopsida</taxon>
        <taxon>Poales</taxon>
        <taxon>Poaceae</taxon>
        <taxon>PACMAD clade</taxon>
        <taxon>Panicoideae</taxon>
        <taxon>Andropogonodae</taxon>
        <taxon>Andropogoneae</taxon>
        <taxon>Tripsacinae</taxon>
        <taxon>Zea</taxon>
    </lineage>
</organism>
<dbReference type="SMR" id="A0A1D6NY35"/>
<dbReference type="OMA" id="MEMVHIA"/>
<keyword evidence="2" id="KW-0547">Nucleotide-binding</keyword>
<gene>
    <name evidence="5" type="ORF">ZEAMMB73_Zm00001d045654</name>
</gene>
<dbReference type="InterPro" id="IPR052059">
    <property type="entry name" value="CR_Ser/Thr_kinase"/>
</dbReference>
<accession>A0A1D6NY35</accession>
<keyword evidence="3" id="KW-0418">Kinase</keyword>
<protein>
    <submittedName>
        <fullName evidence="5">Uncharacterized protein</fullName>
    </submittedName>
</protein>
<evidence type="ECO:0000256" key="4">
    <source>
        <dbReference type="ARBA" id="ARBA00022840"/>
    </source>
</evidence>
<sequence>MQLKKMHQEKQLDTLVDKGLGSKYDRIKLEEMVQVGLLCTQFFPGHRTKMSEVVRMLEGDGLAKRWEASQHTKESHKFKVPNFSFSRCHSESLT</sequence>
<evidence type="ECO:0000256" key="2">
    <source>
        <dbReference type="ARBA" id="ARBA00022741"/>
    </source>
</evidence>